<dbReference type="InterPro" id="IPR047182">
    <property type="entry name" value="MRM1"/>
</dbReference>
<dbReference type="Proteomes" id="UP000298663">
    <property type="component" value="Unassembled WGS sequence"/>
</dbReference>
<keyword evidence="5" id="KW-1185">Reference proteome</keyword>
<gene>
    <name evidence="4" type="ORF">L596_019059</name>
</gene>
<dbReference type="AlphaFoldDB" id="A0A4U5N6Z8"/>
<feature type="domain" description="tRNA/rRNA methyltransferase SpoU type" evidence="3">
    <location>
        <begin position="61"/>
        <end position="214"/>
    </location>
</feature>
<dbReference type="Pfam" id="PF00588">
    <property type="entry name" value="SpoU_methylase"/>
    <property type="match status" value="1"/>
</dbReference>
<dbReference type="PANTHER" id="PTHR46103:SF1">
    <property type="entry name" value="RRNA METHYLTRANSFERASE 1, MITOCHONDRIAL"/>
    <property type="match status" value="1"/>
</dbReference>
<evidence type="ECO:0000256" key="1">
    <source>
        <dbReference type="ARBA" id="ARBA00022603"/>
    </source>
</evidence>
<evidence type="ECO:0000259" key="3">
    <source>
        <dbReference type="Pfam" id="PF00588"/>
    </source>
</evidence>
<dbReference type="GO" id="GO:0003723">
    <property type="term" value="F:RNA binding"/>
    <property type="evidence" value="ECO:0007669"/>
    <property type="project" value="InterPro"/>
</dbReference>
<dbReference type="Gene3D" id="3.40.1280.10">
    <property type="match status" value="1"/>
</dbReference>
<keyword evidence="2" id="KW-0808">Transferase</keyword>
<dbReference type="SUPFAM" id="SSF75217">
    <property type="entry name" value="alpha/beta knot"/>
    <property type="match status" value="1"/>
</dbReference>
<protein>
    <recommendedName>
        <fullName evidence="3">tRNA/rRNA methyltransferase SpoU type domain-containing protein</fullName>
    </recommendedName>
</protein>
<dbReference type="GO" id="GO:0005739">
    <property type="term" value="C:mitochondrion"/>
    <property type="evidence" value="ECO:0007669"/>
    <property type="project" value="TreeGrafter"/>
</dbReference>
<proteinExistence type="predicted"/>
<name>A0A4U5N6Z8_STECR</name>
<organism evidence="4 5">
    <name type="scientific">Steinernema carpocapsae</name>
    <name type="common">Entomopathogenic nematode</name>
    <dbReference type="NCBI Taxonomy" id="34508"/>
    <lineage>
        <taxon>Eukaryota</taxon>
        <taxon>Metazoa</taxon>
        <taxon>Ecdysozoa</taxon>
        <taxon>Nematoda</taxon>
        <taxon>Chromadorea</taxon>
        <taxon>Rhabditida</taxon>
        <taxon>Tylenchina</taxon>
        <taxon>Panagrolaimomorpha</taxon>
        <taxon>Strongyloidoidea</taxon>
        <taxon>Steinernematidae</taxon>
        <taxon>Steinernema</taxon>
    </lineage>
</organism>
<dbReference type="GO" id="GO:0016435">
    <property type="term" value="F:rRNA (guanine) methyltransferase activity"/>
    <property type="evidence" value="ECO:0007669"/>
    <property type="project" value="TreeGrafter"/>
</dbReference>
<dbReference type="InterPro" id="IPR001537">
    <property type="entry name" value="SpoU_MeTrfase"/>
</dbReference>
<dbReference type="PANTHER" id="PTHR46103">
    <property type="entry name" value="RRNA METHYLTRANSFERASE 1, MITOCHONDRIAL"/>
    <property type="match status" value="1"/>
</dbReference>
<dbReference type="InterPro" id="IPR029028">
    <property type="entry name" value="Alpha/beta_knot_MTases"/>
</dbReference>
<reference evidence="4 5" key="1">
    <citation type="journal article" date="2015" name="Genome Biol.">
        <title>Comparative genomics of Steinernema reveals deeply conserved gene regulatory networks.</title>
        <authorList>
            <person name="Dillman A.R."/>
            <person name="Macchietto M."/>
            <person name="Porter C.F."/>
            <person name="Rogers A."/>
            <person name="Williams B."/>
            <person name="Antoshechkin I."/>
            <person name="Lee M.M."/>
            <person name="Goodwin Z."/>
            <person name="Lu X."/>
            <person name="Lewis E.E."/>
            <person name="Goodrich-Blair H."/>
            <person name="Stock S.P."/>
            <person name="Adams B.J."/>
            <person name="Sternberg P.W."/>
            <person name="Mortazavi A."/>
        </authorList>
    </citation>
    <scope>NUCLEOTIDE SEQUENCE [LARGE SCALE GENOMIC DNA]</scope>
    <source>
        <strain evidence="4 5">ALL</strain>
    </source>
</reference>
<dbReference type="STRING" id="34508.A0A4U5N6Z8"/>
<dbReference type="OrthoDB" id="270651at2759"/>
<sequence>MNTDIKEICAQRSISIKSSTTKQLDNLAEYQLHNGICADVSPLPIESLSTEIVGSSQKAAYLYLDGILDPGNIGAIVRSATFFGANGIVWAASKGPKRLTSSMSKASSGALEHFPVFCVESITEMYELLRPLQFSFIGTVDEEAAARKGIQTQTLANCKISPRSVIIMGHEQKGIADEYLKLCDTLVTIPRSDKYRSSSVASLNVSVATGLLLHQWSSRDS</sequence>
<accession>A0A4U5N6Z8</accession>
<comment type="caution">
    <text evidence="4">The sequence shown here is derived from an EMBL/GenBank/DDBJ whole genome shotgun (WGS) entry which is preliminary data.</text>
</comment>
<dbReference type="EMBL" id="AZBU02000005">
    <property type="protein sequence ID" value="TKR78214.1"/>
    <property type="molecule type" value="Genomic_DNA"/>
</dbReference>
<keyword evidence="1" id="KW-0489">Methyltransferase</keyword>
<evidence type="ECO:0000313" key="5">
    <source>
        <dbReference type="Proteomes" id="UP000298663"/>
    </source>
</evidence>
<evidence type="ECO:0000313" key="4">
    <source>
        <dbReference type="EMBL" id="TKR78214.1"/>
    </source>
</evidence>
<reference evidence="4 5" key="2">
    <citation type="journal article" date="2019" name="G3 (Bethesda)">
        <title>Hybrid Assembly of the Genome of the Entomopathogenic Nematode Steinernema carpocapsae Identifies the X-Chromosome.</title>
        <authorList>
            <person name="Serra L."/>
            <person name="Macchietto M."/>
            <person name="Macias-Munoz A."/>
            <person name="McGill C.J."/>
            <person name="Rodriguez I.M."/>
            <person name="Rodriguez B."/>
            <person name="Murad R."/>
            <person name="Mortazavi A."/>
        </authorList>
    </citation>
    <scope>NUCLEOTIDE SEQUENCE [LARGE SCALE GENOMIC DNA]</scope>
    <source>
        <strain evidence="4 5">ALL</strain>
    </source>
</reference>
<dbReference type="InterPro" id="IPR029026">
    <property type="entry name" value="tRNA_m1G_MTases_N"/>
</dbReference>
<evidence type="ECO:0000256" key="2">
    <source>
        <dbReference type="ARBA" id="ARBA00022679"/>
    </source>
</evidence>